<dbReference type="PANTHER" id="PTHR36234">
    <property type="entry name" value="LYSYL ENDOPEPTIDASE"/>
    <property type="match status" value="1"/>
</dbReference>
<proteinExistence type="predicted"/>
<dbReference type="NCBIfam" id="TIGR04183">
    <property type="entry name" value="Por_Secre_tail"/>
    <property type="match status" value="1"/>
</dbReference>
<dbReference type="PROSITE" id="PS00134">
    <property type="entry name" value="TRYPSIN_HIS"/>
    <property type="match status" value="1"/>
</dbReference>
<protein>
    <submittedName>
        <fullName evidence="2">Por secretion system C-terminal sorting domain-containing protein</fullName>
    </submittedName>
</protein>
<dbReference type="AlphaFoldDB" id="A0A1T5A4P0"/>
<dbReference type="Pfam" id="PF18962">
    <property type="entry name" value="Por_Secre_tail"/>
    <property type="match status" value="1"/>
</dbReference>
<evidence type="ECO:0000313" key="2">
    <source>
        <dbReference type="EMBL" id="SKB29971.1"/>
    </source>
</evidence>
<reference evidence="3" key="1">
    <citation type="submission" date="2017-02" db="EMBL/GenBank/DDBJ databases">
        <authorList>
            <person name="Varghese N."/>
            <person name="Submissions S."/>
        </authorList>
    </citation>
    <scope>NUCLEOTIDE SEQUENCE [LARGE SCALE GENOMIC DNA]</scope>
    <source>
        <strain evidence="3">DSM 24967</strain>
    </source>
</reference>
<dbReference type="PANTHER" id="PTHR36234:SF5">
    <property type="entry name" value="LYSYL ENDOPEPTIDASE"/>
    <property type="match status" value="1"/>
</dbReference>
<dbReference type="GO" id="GO:0006508">
    <property type="term" value="P:proteolysis"/>
    <property type="evidence" value="ECO:0007669"/>
    <property type="project" value="InterPro"/>
</dbReference>
<dbReference type="Gene3D" id="2.40.10.10">
    <property type="entry name" value="Trypsin-like serine proteases"/>
    <property type="match status" value="2"/>
</dbReference>
<accession>A0A1T5A4P0</accession>
<keyword evidence="3" id="KW-1185">Reference proteome</keyword>
<sequence length="765" mass="84007">MCNFAYIKYMKTNIVALVLVLLCITAKGVAQISHGGSPLPMLTLKSSSADFFVEMPAFDVAEELRADSLNVSDLRGGFRFAYKFMTSLNVKTAGTSFTMADGTKVWRLGIRSAGAYSINVLFSEFEIPEGSQVFLFNPDQTHILGSFTHQNNSKLNILPVAPVEGDELIIEYHEPANALFAGRLVVGEVNHDYRNLRGAEPGPNLGTNFCMDNLVCDPNYNNQYEEVGRSVVLLIIDGTILCNGTLLNNTARDGVPFLLTASHCLNNRFSVTNPDYEKVAGSIVCFFNYNSPVCSPTMRGTEEQSMVSAVPCAINEKTDLALLELLQTPPVYYRPYYAGWNAMDAGVAPYSGIHHPGGSVKRINKYTGTLNIASFDITHFKENNHWHIPRWNDGSTASGSSGSPLFDAQDMVVGALSGGSSNCTFIPGSSTLKGPINDYYYTLKDSWAPDTTKEITLKYWLNPMSFPIYKIEGLDPYGDAAAVRLSNLTNNGNRNNIEALKVALPDSGFVFGTNTTNPESFAEGYSISGEKVRIHGVFMVTPSAIGSWKDSKVTISVYNGNGKPDQLIHSQIFKPTYTNLDASKTGFIETDKPLNRDMETFVPFTSRVVAENEFYISYTIENVAGDTIAVYNLKSGESTKNTAWIKRGGEWTEASNVINFATSLFIDPVVQYMESSGENPVGIEPEDLNPAIRVFTGADRKQLYILTSEPGESVQVELLSVTGKLIQTNSFRSNQITLPISHLSKGIYIVNVKTEKTRYATKIVL</sequence>
<dbReference type="GO" id="GO:0004252">
    <property type="term" value="F:serine-type endopeptidase activity"/>
    <property type="evidence" value="ECO:0007669"/>
    <property type="project" value="InterPro"/>
</dbReference>
<dbReference type="InterPro" id="IPR026444">
    <property type="entry name" value="Secre_tail"/>
</dbReference>
<evidence type="ECO:0000259" key="1">
    <source>
        <dbReference type="Pfam" id="PF18962"/>
    </source>
</evidence>
<name>A0A1T5A4P0_9BACT</name>
<gene>
    <name evidence="2" type="ORF">SAMN05660349_00430</name>
</gene>
<dbReference type="InterPro" id="IPR009003">
    <property type="entry name" value="Peptidase_S1_PA"/>
</dbReference>
<feature type="domain" description="Secretion system C-terminal sorting" evidence="1">
    <location>
        <begin position="702"/>
        <end position="764"/>
    </location>
</feature>
<organism evidence="2 3">
    <name type="scientific">Parabacteroides chartae</name>
    <dbReference type="NCBI Taxonomy" id="1037355"/>
    <lineage>
        <taxon>Bacteria</taxon>
        <taxon>Pseudomonadati</taxon>
        <taxon>Bacteroidota</taxon>
        <taxon>Bacteroidia</taxon>
        <taxon>Bacteroidales</taxon>
        <taxon>Tannerellaceae</taxon>
        <taxon>Parabacteroides</taxon>
    </lineage>
</organism>
<dbReference type="SUPFAM" id="SSF50494">
    <property type="entry name" value="Trypsin-like serine proteases"/>
    <property type="match status" value="1"/>
</dbReference>
<dbReference type="InterPro" id="IPR043504">
    <property type="entry name" value="Peptidase_S1_PA_chymotrypsin"/>
</dbReference>
<dbReference type="Proteomes" id="UP000190852">
    <property type="component" value="Unassembled WGS sequence"/>
</dbReference>
<dbReference type="InterPro" id="IPR018114">
    <property type="entry name" value="TRYPSIN_HIS"/>
</dbReference>
<dbReference type="EMBL" id="FUYQ01000002">
    <property type="protein sequence ID" value="SKB29971.1"/>
    <property type="molecule type" value="Genomic_DNA"/>
</dbReference>
<evidence type="ECO:0000313" key="3">
    <source>
        <dbReference type="Proteomes" id="UP000190852"/>
    </source>
</evidence>